<protein>
    <submittedName>
        <fullName evidence="12">Na+/H+ antiporter</fullName>
    </submittedName>
</protein>
<dbReference type="PANTHER" id="PTHR10110:SF86">
    <property type="entry name" value="SODIUM_HYDROGEN EXCHANGER 7"/>
    <property type="match status" value="1"/>
</dbReference>
<accession>A0A2W5R223</accession>
<dbReference type="InterPro" id="IPR004705">
    <property type="entry name" value="Cation/H_exchanger_CPA1_bac"/>
</dbReference>
<dbReference type="GO" id="GO:0015386">
    <property type="term" value="F:potassium:proton antiporter activity"/>
    <property type="evidence" value="ECO:0007669"/>
    <property type="project" value="TreeGrafter"/>
</dbReference>
<name>A0A2W5R223_ANCNO</name>
<feature type="transmembrane region" description="Helical" evidence="10">
    <location>
        <begin position="156"/>
        <end position="177"/>
    </location>
</feature>
<keyword evidence="6 10" id="KW-0915">Sodium</keyword>
<evidence type="ECO:0000256" key="3">
    <source>
        <dbReference type="ARBA" id="ARBA00022475"/>
    </source>
</evidence>
<evidence type="ECO:0000259" key="11">
    <source>
        <dbReference type="Pfam" id="PF00999"/>
    </source>
</evidence>
<feature type="domain" description="Cation/H+ exchanger transmembrane" evidence="11">
    <location>
        <begin position="14"/>
        <end position="417"/>
    </location>
</feature>
<dbReference type="InterPro" id="IPR006153">
    <property type="entry name" value="Cation/H_exchanger_TM"/>
</dbReference>
<dbReference type="Gene3D" id="6.10.140.1330">
    <property type="match status" value="1"/>
</dbReference>
<feature type="transmembrane region" description="Helical" evidence="10">
    <location>
        <begin position="393"/>
        <end position="413"/>
    </location>
</feature>
<dbReference type="GO" id="GO:0005886">
    <property type="term" value="C:plasma membrane"/>
    <property type="evidence" value="ECO:0007669"/>
    <property type="project" value="UniProtKB-SubCell"/>
</dbReference>
<evidence type="ECO:0000256" key="4">
    <source>
        <dbReference type="ARBA" id="ARBA00022692"/>
    </source>
</evidence>
<organism evidence="12 13">
    <name type="scientific">Ancylobacter novellus</name>
    <name type="common">Thiobacillus novellus</name>
    <dbReference type="NCBI Taxonomy" id="921"/>
    <lineage>
        <taxon>Bacteria</taxon>
        <taxon>Pseudomonadati</taxon>
        <taxon>Pseudomonadota</taxon>
        <taxon>Alphaproteobacteria</taxon>
        <taxon>Hyphomicrobiales</taxon>
        <taxon>Xanthobacteraceae</taxon>
        <taxon>Ancylobacter</taxon>
    </lineage>
</organism>
<evidence type="ECO:0000256" key="7">
    <source>
        <dbReference type="ARBA" id="ARBA00023065"/>
    </source>
</evidence>
<keyword evidence="10" id="KW-0997">Cell inner membrane</keyword>
<comment type="subcellular location">
    <subcellularLocation>
        <location evidence="10">Cell inner membrane</location>
        <topology evidence="10">Multi-pass membrane protein</topology>
    </subcellularLocation>
    <subcellularLocation>
        <location evidence="1">Cell membrane</location>
        <topology evidence="1">Multi-pass membrane protein</topology>
    </subcellularLocation>
</comment>
<comment type="caution">
    <text evidence="12">The sequence shown here is derived from an EMBL/GenBank/DDBJ whole genome shotgun (WGS) entry which is preliminary data.</text>
</comment>
<dbReference type="InterPro" id="IPR018422">
    <property type="entry name" value="Cation/H_exchanger_CPA1"/>
</dbReference>
<evidence type="ECO:0000256" key="6">
    <source>
        <dbReference type="ARBA" id="ARBA00023053"/>
    </source>
</evidence>
<feature type="transmembrane region" description="Helical" evidence="10">
    <location>
        <begin position="114"/>
        <end position="136"/>
    </location>
</feature>
<keyword evidence="7 10" id="KW-0406">Ion transport</keyword>
<reference evidence="12 13" key="1">
    <citation type="submission" date="2017-08" db="EMBL/GenBank/DDBJ databases">
        <title>Infants hospitalized years apart are colonized by the same room-sourced microbial strains.</title>
        <authorList>
            <person name="Brooks B."/>
            <person name="Olm M.R."/>
            <person name="Firek B.A."/>
            <person name="Baker R."/>
            <person name="Thomas B.C."/>
            <person name="Morowitz M.J."/>
            <person name="Banfield J.F."/>
        </authorList>
    </citation>
    <scope>NUCLEOTIDE SEQUENCE [LARGE SCALE GENOMIC DNA]</scope>
    <source>
        <strain evidence="12">S2_005_001_R2_27</strain>
    </source>
</reference>
<comment type="caution">
    <text evidence="10">Lacks conserved residue(s) required for the propagation of feature annotation.</text>
</comment>
<comment type="function">
    <text evidence="10">Na(+)/H(+) antiporter that extrudes sodium in exchange for external protons.</text>
</comment>
<dbReference type="AlphaFoldDB" id="A0A2W5R223"/>
<dbReference type="GO" id="GO:0015385">
    <property type="term" value="F:sodium:proton antiporter activity"/>
    <property type="evidence" value="ECO:0007669"/>
    <property type="project" value="InterPro"/>
</dbReference>
<keyword evidence="8 10" id="KW-0472">Membrane</keyword>
<evidence type="ECO:0000313" key="13">
    <source>
        <dbReference type="Proteomes" id="UP000248887"/>
    </source>
</evidence>
<keyword evidence="5 10" id="KW-1133">Transmembrane helix</keyword>
<dbReference type="GO" id="GO:0098719">
    <property type="term" value="P:sodium ion import across plasma membrane"/>
    <property type="evidence" value="ECO:0007669"/>
    <property type="project" value="TreeGrafter"/>
</dbReference>
<evidence type="ECO:0000313" key="12">
    <source>
        <dbReference type="EMBL" id="PZQ84901.1"/>
    </source>
</evidence>
<evidence type="ECO:0000256" key="5">
    <source>
        <dbReference type="ARBA" id="ARBA00022989"/>
    </source>
</evidence>
<evidence type="ECO:0000256" key="8">
    <source>
        <dbReference type="ARBA" id="ARBA00023136"/>
    </source>
</evidence>
<proteinExistence type="inferred from homology"/>
<keyword evidence="9 10" id="KW-0739">Sodium transport</keyword>
<feature type="transmembrane region" description="Helical" evidence="10">
    <location>
        <begin position="353"/>
        <end position="381"/>
    </location>
</feature>
<dbReference type="EMBL" id="QFQD01000006">
    <property type="protein sequence ID" value="PZQ84901.1"/>
    <property type="molecule type" value="Genomic_DNA"/>
</dbReference>
<feature type="transmembrane region" description="Helical" evidence="10">
    <location>
        <begin position="228"/>
        <end position="250"/>
    </location>
</feature>
<feature type="transmembrane region" description="Helical" evidence="10">
    <location>
        <begin position="314"/>
        <end position="341"/>
    </location>
</feature>
<dbReference type="NCBIfam" id="TIGR00831">
    <property type="entry name" value="a_cpa1"/>
    <property type="match status" value="1"/>
</dbReference>
<keyword evidence="10" id="KW-0050">Antiport</keyword>
<sequence>MGEIGMILILLTGVIATNALARALGGRIALPLIQIAAGAAIGLTTDFGIVLEPELFFVLFLPPLLFLDGWRVPKHDLQDNAPTILSLAFGLVFFTVLGVGALLHLIIPSMPLAVCFALAAVLSPTDVVAATAMMTNVPVPRRLQRILEGEAMFNDASGLVCLRLAVTVAMTGALPFWPSVGGLVWAALGGIALGLAVSQIIASLKFWITARLGEDTSSYILISLLTPYGAYLLAEAAGCSPVLAAVAAGIMMSRVEVSGQALAVTRIRRNAVWETLAFTLNGSIFLLLGEQLPGIVGRLQAGAAESGHAGLGWLALYVIVVSVALAALRFVWVWLSVFVWLKRHPASTDHTRPNLRLVSVMSTAGVRGAVTLAGALSLPLMLPDGAPFPSRDLVILIAAGVILVSLIVANASLPGLLQGIKVPPEPHQDQQERAARVEAAKAAIAALATAGKLPAGKSAAEAAEAGGYLAAVALVADYYQHRLTRLEPDAQKAPADDTLHNEERLHVLALRAERAAIANMARGHRISTDLAHKLLRETDLSEAAFQNASDA</sequence>
<feature type="transmembrane region" description="Helical" evidence="10">
    <location>
        <begin position="184"/>
        <end position="208"/>
    </location>
</feature>
<evidence type="ECO:0000256" key="9">
    <source>
        <dbReference type="ARBA" id="ARBA00023201"/>
    </source>
</evidence>
<evidence type="ECO:0000256" key="1">
    <source>
        <dbReference type="ARBA" id="ARBA00004651"/>
    </source>
</evidence>
<keyword evidence="2 10" id="KW-0813">Transport</keyword>
<gene>
    <name evidence="12" type="ORF">DI549_03195</name>
</gene>
<dbReference type="PANTHER" id="PTHR10110">
    <property type="entry name" value="SODIUM/HYDROGEN EXCHANGER"/>
    <property type="match status" value="1"/>
</dbReference>
<dbReference type="GO" id="GO:0051453">
    <property type="term" value="P:regulation of intracellular pH"/>
    <property type="evidence" value="ECO:0007669"/>
    <property type="project" value="TreeGrafter"/>
</dbReference>
<comment type="similarity">
    <text evidence="10">Belongs to the monovalent cation:proton antiporter 1 (CPA1) transporter (TC 2.A.36) family.</text>
</comment>
<keyword evidence="4 10" id="KW-0812">Transmembrane</keyword>
<keyword evidence="3" id="KW-1003">Cell membrane</keyword>
<feature type="transmembrane region" description="Helical" evidence="10">
    <location>
        <begin position="84"/>
        <end position="107"/>
    </location>
</feature>
<dbReference type="Proteomes" id="UP000248887">
    <property type="component" value="Unassembled WGS sequence"/>
</dbReference>
<evidence type="ECO:0000256" key="2">
    <source>
        <dbReference type="ARBA" id="ARBA00022448"/>
    </source>
</evidence>
<evidence type="ECO:0000256" key="10">
    <source>
        <dbReference type="RuleBase" id="RU366002"/>
    </source>
</evidence>
<feature type="transmembrane region" description="Helical" evidence="10">
    <location>
        <begin position="31"/>
        <end position="50"/>
    </location>
</feature>
<dbReference type="Pfam" id="PF00999">
    <property type="entry name" value="Na_H_Exchanger"/>
    <property type="match status" value="1"/>
</dbReference>
<feature type="transmembrane region" description="Helical" evidence="10">
    <location>
        <begin position="271"/>
        <end position="289"/>
    </location>
</feature>